<dbReference type="SMART" id="SM00295">
    <property type="entry name" value="B41"/>
    <property type="match status" value="1"/>
</dbReference>
<dbReference type="Gene3D" id="3.10.20.90">
    <property type="entry name" value="Phosphatidylinositol 3-kinase Catalytic Subunit, Chain A, domain 1"/>
    <property type="match status" value="1"/>
</dbReference>
<dbReference type="FunFam" id="2.30.29.30:FF:000046">
    <property type="entry name" value="FERM, RhoGEF and pleckstrin domain-containing protein 1"/>
    <property type="match status" value="1"/>
</dbReference>
<feature type="domain" description="DH" evidence="6">
    <location>
        <begin position="1330"/>
        <end position="1536"/>
    </location>
</feature>
<dbReference type="Gene3D" id="1.20.80.10">
    <property type="match status" value="1"/>
</dbReference>
<dbReference type="EMBL" id="CAJNOQ010000589">
    <property type="protein sequence ID" value="CAF0818206.1"/>
    <property type="molecule type" value="Genomic_DNA"/>
</dbReference>
<evidence type="ECO:0000259" key="5">
    <source>
        <dbReference type="PROSITE" id="PS50003"/>
    </source>
</evidence>
<evidence type="ECO:0000256" key="3">
    <source>
        <dbReference type="SAM" id="Coils"/>
    </source>
</evidence>
<dbReference type="InterPro" id="IPR019748">
    <property type="entry name" value="FERM_central"/>
</dbReference>
<feature type="coiled-coil region" evidence="3">
    <location>
        <begin position="681"/>
        <end position="711"/>
    </location>
</feature>
<dbReference type="Pfam" id="PF08736">
    <property type="entry name" value="FA"/>
    <property type="match status" value="1"/>
</dbReference>
<dbReference type="FunFam" id="3.10.20.90:FF:000040">
    <property type="entry name" value="FERM, RhoGEF and pleckstrin domain-containing protein"/>
    <property type="match status" value="1"/>
</dbReference>
<dbReference type="OrthoDB" id="9990815at2759"/>
<feature type="domain" description="PH" evidence="5">
    <location>
        <begin position="1569"/>
        <end position="1666"/>
    </location>
</feature>
<feature type="region of interest" description="Disordered" evidence="4">
    <location>
        <begin position="721"/>
        <end position="744"/>
    </location>
</feature>
<reference evidence="8" key="1">
    <citation type="submission" date="2021-02" db="EMBL/GenBank/DDBJ databases">
        <authorList>
            <person name="Nowell W R."/>
        </authorList>
    </citation>
    <scope>NUCLEOTIDE SEQUENCE</scope>
</reference>
<dbReference type="InterPro" id="IPR000219">
    <property type="entry name" value="DH_dom"/>
</dbReference>
<feature type="compositionally biased region" description="Polar residues" evidence="4">
    <location>
        <begin position="354"/>
        <end position="386"/>
    </location>
</feature>
<dbReference type="SUPFAM" id="SSF54236">
    <property type="entry name" value="Ubiquitin-like"/>
    <property type="match status" value="1"/>
</dbReference>
<dbReference type="SUPFAM" id="SSF48065">
    <property type="entry name" value="DBL homology domain (DH-domain)"/>
    <property type="match status" value="1"/>
</dbReference>
<dbReference type="Gene3D" id="2.30.29.30">
    <property type="entry name" value="Pleckstrin-homology domain (PH domain)/Phosphotyrosine-binding domain (PTB)"/>
    <property type="match status" value="3"/>
</dbReference>
<dbReference type="PROSITE" id="PS50003">
    <property type="entry name" value="PH_DOMAIN"/>
    <property type="match status" value="2"/>
</dbReference>
<dbReference type="Pfam" id="PF09379">
    <property type="entry name" value="FERM_N"/>
    <property type="match status" value="1"/>
</dbReference>
<dbReference type="SUPFAM" id="SSF47031">
    <property type="entry name" value="Second domain of FERM"/>
    <property type="match status" value="1"/>
</dbReference>
<dbReference type="PROSITE" id="PS50010">
    <property type="entry name" value="DH_2"/>
    <property type="match status" value="1"/>
</dbReference>
<dbReference type="FunFam" id="1.20.80.10:FF:000005">
    <property type="entry name" value="FERM, RhoGEF and pleckstrin domain-containing protein 1"/>
    <property type="match status" value="1"/>
</dbReference>
<dbReference type="PRINTS" id="PR00935">
    <property type="entry name" value="BAND41"/>
</dbReference>
<evidence type="ECO:0000313" key="10">
    <source>
        <dbReference type="Proteomes" id="UP000663829"/>
    </source>
</evidence>
<protein>
    <recommendedName>
        <fullName evidence="11">Moesin/ezrin/radixin homolog 1</fullName>
    </recommendedName>
</protein>
<evidence type="ECO:0000313" key="9">
    <source>
        <dbReference type="EMBL" id="CAF3604458.1"/>
    </source>
</evidence>
<feature type="region of interest" description="Disordered" evidence="4">
    <location>
        <begin position="1674"/>
        <end position="1693"/>
    </location>
</feature>
<evidence type="ECO:0000256" key="2">
    <source>
        <dbReference type="ARBA" id="ARBA00022737"/>
    </source>
</evidence>
<dbReference type="InterPro" id="IPR035963">
    <property type="entry name" value="FERM_2"/>
</dbReference>
<dbReference type="CDD" id="cd13193">
    <property type="entry name" value="FERM_C_FARP1-like"/>
    <property type="match status" value="1"/>
</dbReference>
<dbReference type="SMART" id="SM00325">
    <property type="entry name" value="RhoGEF"/>
    <property type="match status" value="1"/>
</dbReference>
<feature type="domain" description="FERM" evidence="7">
    <location>
        <begin position="20"/>
        <end position="300"/>
    </location>
</feature>
<evidence type="ECO:0000313" key="8">
    <source>
        <dbReference type="EMBL" id="CAF0818206.1"/>
    </source>
</evidence>
<dbReference type="SMART" id="SM01196">
    <property type="entry name" value="FERM_C"/>
    <property type="match status" value="1"/>
</dbReference>
<dbReference type="Proteomes" id="UP000681722">
    <property type="component" value="Unassembled WGS sequence"/>
</dbReference>
<dbReference type="Gene3D" id="1.20.900.10">
    <property type="entry name" value="Dbl homology (DH) domain"/>
    <property type="match status" value="1"/>
</dbReference>
<accession>A0A813TYJ1</accession>
<dbReference type="SMART" id="SM01195">
    <property type="entry name" value="FA"/>
    <property type="match status" value="1"/>
</dbReference>
<feature type="compositionally biased region" description="Low complexity" evidence="4">
    <location>
        <begin position="729"/>
        <end position="740"/>
    </location>
</feature>
<dbReference type="EMBL" id="CAJOBC010000589">
    <property type="protein sequence ID" value="CAF3604458.1"/>
    <property type="molecule type" value="Genomic_DNA"/>
</dbReference>
<feature type="compositionally biased region" description="Low complexity" evidence="4">
    <location>
        <begin position="1166"/>
        <end position="1180"/>
    </location>
</feature>
<feature type="compositionally biased region" description="Polar residues" evidence="4">
    <location>
        <begin position="598"/>
        <end position="615"/>
    </location>
</feature>
<dbReference type="Pfam" id="PF09380">
    <property type="entry name" value="FERM_C"/>
    <property type="match status" value="1"/>
</dbReference>
<dbReference type="GO" id="GO:0005085">
    <property type="term" value="F:guanyl-nucleotide exchange factor activity"/>
    <property type="evidence" value="ECO:0007669"/>
    <property type="project" value="UniProtKB-KW"/>
</dbReference>
<keyword evidence="3" id="KW-0175">Coiled coil</keyword>
<feature type="compositionally biased region" description="Polar residues" evidence="4">
    <location>
        <begin position="1684"/>
        <end position="1693"/>
    </location>
</feature>
<sequence length="1840" mass="213924">MTTSTSQSQQSSSKLKGKQILCKVRMLDDQEIPFHIDPKATGQNLYDNVCNYLELLESDYFALEFSDSRKNSIWLELDKPVLKQVTETKFNMCVKFYTPDPGQLEEEFTRYLFALQIKRDLYQGALLCSDNTAALLASYIVQAEIGDYLESYNNDPRYMGGRRFFPNQIYEHDVRIMNYHKNHIGQTPADADLNLLDIARKVELYGIKMHTAKDHESVNLNLSVAHMGILVFQNCTKINTFSWAKIRKLSFKRKKFLIKLQPEGYGYYKDTVEFYFDTRDECKIFWKKCIEYHAFFRCVSIKRSQRHRSKLLTRGSSFRYAGRTQKEIVEYAREHYVKSRTFSRSYSSTRNVAPLSTRSLRSPQWKTSDTMRSQDTTVSSADSRLISSEVKRQQQQQHQQDKHQHHHHLVNSNTNNMDDNYQYYHDDSSTHGSRTLDSRFSREKYDLSGESTNEDEDNIETPAATGTTVEALPSQTVNNNEHVEEIVTNTPPHLITSRTTHNSNVIATTNRLSRDPSIDIVEHQPSQDNFIYREIYTIDTNDPERQHQEILTEINGDEVSPSYSKRETYNYTVEKKTTVHTETITKQPQTADEGGKSSGSILVANTNTDSSESNHNSMIGFELYHYHNNNSTSNSNNNNHNSNNNEKDDSSINKRYSTALKIHHSHPEQTQHQRSLCTVENDKVIENENENENVIDEKEEKKLMLRAQQQQRSYSLQLERSLSSDFTHSPSISGSSSSTKSLDHEQLTLPSIERLIGPKHGHVSIADNNKQHSVTHIEKKQKQQNIVREIGHVKFLPIKKTMPMIKPTPKAHSLPRMTSYIEYIDKKILPPKHSLSWQDDTAQSNENKIIYERIKRQIISKVVQSPPLLSLSIESIVMDILNELCDRIVKDESNMYAIVNRLVDQVCAKALQLYKIEKRQQLFSSITTATLQHHKSCCLTVYNNNIDNKSNTSRLRTKSTPIIAITTDWSDISRKLAYEKCFPAYPSSDKHHLHESDFTTFSDAKLNFFNILRDTNKTSVSPIQQPIILSSSSSSSRSSSTSSYASSMSNRKLFNYPLTTKKSPDIMRPFSARLLDLSDSDIEQQKQQQLITITKIHKKKKEKKLICEYEQNKTIIAHLPFECTNTSTTSILINNNNNEQHKQKSSSLNQQRRRLYLRTSKNQKRSSSNSSDDSLSNHLNKAGYRDSTEHRRRIFDSSRPSLDNTSSSVRTNYQHRPSLPSTTIISELVQKPTTTTPIITSTVNKRLDLIPAKISTILASGENLFPPPPPLPPLTTSPASMRINDSIDENKLENHRHLQFYNKLQRPPISSSTIPTSLSSTLITSTIHDRAFYICKEMLMTERTYKKDIEVIADAFRREFTIMLDHEPDENLTNFMDLLFSHLVPIYEFHIIFLKKFEQRIAFWESRSFTNNDNDNNNNNNNNNNIFQRIDDLVLHLIDILPNYEKYVENYEKLLNELEIVLKRNKRFDLFYKEFESQKFCYLSFISFLLKPLQRLLHYRQLLGKLLIYYEQNNHVDDYQRCYEVFIKIRDHIENFMESLSIFLNKQKLIELQRDLIGIDNLSSSHERQFIREGCLQKLSRKGYQQRMFFLFSDVLLYCARSSSPVLQFKLHGELHLKSMMIEDSDERIKIPNSITIYTTNRSLLVAASSEIEKDKWLNDLKIAIEKAKVYDDEKQQQQQQQQNSSTLKSNTSSENLDHIIDDETNTIERSCIQHRANTTMHVCWHRNLSVSMNDYRFSIKNQLSGYLLRKFKNSNGWQKLWVIFTNFCLFFYKTYQDDFPLASLPLLGYSVSLPSESDGINKEYVFKLQFKNHVYFFRAESQYAFDRWLEVISSATNQS</sequence>
<dbReference type="GO" id="GO:0008092">
    <property type="term" value="F:cytoskeletal protein binding"/>
    <property type="evidence" value="ECO:0007669"/>
    <property type="project" value="InterPro"/>
</dbReference>
<dbReference type="PROSITE" id="PS00660">
    <property type="entry name" value="FERM_1"/>
    <property type="match status" value="1"/>
</dbReference>
<dbReference type="InterPro" id="IPR011993">
    <property type="entry name" value="PH-like_dom_sf"/>
</dbReference>
<evidence type="ECO:0000259" key="6">
    <source>
        <dbReference type="PROSITE" id="PS50010"/>
    </source>
</evidence>
<feature type="compositionally biased region" description="Polar residues" evidence="4">
    <location>
        <begin position="410"/>
        <end position="419"/>
    </location>
</feature>
<dbReference type="InterPro" id="IPR035899">
    <property type="entry name" value="DBL_dom_sf"/>
</dbReference>
<dbReference type="InterPro" id="IPR051835">
    <property type="entry name" value="RAC1-GEF"/>
</dbReference>
<feature type="region of interest" description="Disordered" evidence="4">
    <location>
        <begin position="580"/>
        <end position="615"/>
    </location>
</feature>
<dbReference type="InterPro" id="IPR001849">
    <property type="entry name" value="PH_domain"/>
</dbReference>
<feature type="region of interest" description="Disordered" evidence="4">
    <location>
        <begin position="1158"/>
        <end position="1218"/>
    </location>
</feature>
<evidence type="ECO:0008006" key="11">
    <source>
        <dbReference type="Google" id="ProtNLM"/>
    </source>
</evidence>
<dbReference type="InterPro" id="IPR014352">
    <property type="entry name" value="FERM/acyl-CoA-bd_prot_sf"/>
</dbReference>
<dbReference type="FunFam" id="2.30.29.30:FF:000002">
    <property type="entry name" value="Band 4.1-like protein 5 isoform 1"/>
    <property type="match status" value="1"/>
</dbReference>
<dbReference type="CDD" id="cd01220">
    <property type="entry name" value="PH1_FARP1-like"/>
    <property type="match status" value="1"/>
</dbReference>
<organism evidence="8 10">
    <name type="scientific">Didymodactylos carnosus</name>
    <dbReference type="NCBI Taxonomy" id="1234261"/>
    <lineage>
        <taxon>Eukaryota</taxon>
        <taxon>Metazoa</taxon>
        <taxon>Spiralia</taxon>
        <taxon>Gnathifera</taxon>
        <taxon>Rotifera</taxon>
        <taxon>Eurotatoria</taxon>
        <taxon>Bdelloidea</taxon>
        <taxon>Philodinida</taxon>
        <taxon>Philodinidae</taxon>
        <taxon>Didymodactylos</taxon>
    </lineage>
</organism>
<proteinExistence type="predicted"/>
<dbReference type="InterPro" id="IPR014847">
    <property type="entry name" value="FA"/>
</dbReference>
<evidence type="ECO:0000259" key="7">
    <source>
        <dbReference type="PROSITE" id="PS50057"/>
    </source>
</evidence>
<comment type="caution">
    <text evidence="8">The sequence shown here is derived from an EMBL/GenBank/DDBJ whole genome shotgun (WGS) entry which is preliminary data.</text>
</comment>
<dbReference type="InterPro" id="IPR018980">
    <property type="entry name" value="FERM_PH-like_C"/>
</dbReference>
<dbReference type="InterPro" id="IPR029071">
    <property type="entry name" value="Ubiquitin-like_domsf"/>
</dbReference>
<evidence type="ECO:0000256" key="4">
    <source>
        <dbReference type="SAM" id="MobiDB-lite"/>
    </source>
</evidence>
<feature type="region of interest" description="Disordered" evidence="4">
    <location>
        <begin position="353"/>
        <end position="441"/>
    </location>
</feature>
<feature type="region of interest" description="Disordered" evidence="4">
    <location>
        <begin position="629"/>
        <end position="651"/>
    </location>
</feature>
<gene>
    <name evidence="8" type="ORF">GPM918_LOCUS4403</name>
    <name evidence="9" type="ORF">SRO942_LOCUS4404</name>
</gene>
<name>A0A813TYJ1_9BILA</name>
<keyword evidence="10" id="KW-1185">Reference proteome</keyword>
<dbReference type="PRINTS" id="PR00661">
    <property type="entry name" value="ERMFAMILY"/>
</dbReference>
<dbReference type="InterPro" id="IPR019747">
    <property type="entry name" value="FERM_CS"/>
</dbReference>
<dbReference type="InterPro" id="IPR041788">
    <property type="entry name" value="FARP1/FARP2/FRMD7_FERM_C"/>
</dbReference>
<feature type="compositionally biased region" description="Basic and acidic residues" evidence="4">
    <location>
        <begin position="424"/>
        <end position="441"/>
    </location>
</feature>
<dbReference type="Pfam" id="PF00373">
    <property type="entry name" value="FERM_M"/>
    <property type="match status" value="1"/>
</dbReference>
<dbReference type="CDD" id="cd13235">
    <property type="entry name" value="PH2_FARP1-like"/>
    <property type="match status" value="1"/>
</dbReference>
<dbReference type="InterPro" id="IPR000299">
    <property type="entry name" value="FERM_domain"/>
</dbReference>
<dbReference type="PANTHER" id="PTHR45858">
    <property type="entry name" value="FERM DOMAIN CONTAINING PROTEIN"/>
    <property type="match status" value="1"/>
</dbReference>
<dbReference type="CDD" id="cd14473">
    <property type="entry name" value="FERM_B-lobe"/>
    <property type="match status" value="1"/>
</dbReference>
<keyword evidence="2" id="KW-0677">Repeat</keyword>
<keyword evidence="1" id="KW-0344">Guanine-nucleotide releasing factor</keyword>
<evidence type="ECO:0000256" key="1">
    <source>
        <dbReference type="ARBA" id="ARBA00022658"/>
    </source>
</evidence>
<feature type="domain" description="PH" evidence="5">
    <location>
        <begin position="1741"/>
        <end position="1838"/>
    </location>
</feature>
<dbReference type="PROSITE" id="PS50057">
    <property type="entry name" value="FERM_3"/>
    <property type="match status" value="1"/>
</dbReference>
<dbReference type="InterPro" id="IPR019749">
    <property type="entry name" value="Band_41_domain"/>
</dbReference>
<feature type="compositionally biased region" description="Polar residues" evidence="4">
    <location>
        <begin position="1198"/>
        <end position="1218"/>
    </location>
</feature>
<feature type="compositionally biased region" description="Low complexity" evidence="4">
    <location>
        <begin position="629"/>
        <end position="644"/>
    </location>
</feature>
<dbReference type="SUPFAM" id="SSF50729">
    <property type="entry name" value="PH domain-like"/>
    <property type="match status" value="3"/>
</dbReference>
<dbReference type="Pfam" id="PF00169">
    <property type="entry name" value="PH"/>
    <property type="match status" value="2"/>
</dbReference>
<dbReference type="InterPro" id="IPR000798">
    <property type="entry name" value="Ez/rad/moesin-like"/>
</dbReference>
<dbReference type="PANTHER" id="PTHR45858:SF5">
    <property type="entry name" value="MOESIN_EZRIN_RADIXIN HOMOLOG 1"/>
    <property type="match status" value="1"/>
</dbReference>
<dbReference type="InterPro" id="IPR018979">
    <property type="entry name" value="FERM_N"/>
</dbReference>
<dbReference type="Proteomes" id="UP000663829">
    <property type="component" value="Unassembled WGS sequence"/>
</dbReference>
<dbReference type="SMART" id="SM00233">
    <property type="entry name" value="PH"/>
    <property type="match status" value="2"/>
</dbReference>
<dbReference type="Pfam" id="PF00621">
    <property type="entry name" value="RhoGEF"/>
    <property type="match status" value="1"/>
</dbReference>